<gene>
    <name evidence="1" type="ordered locus">P700755_001100</name>
</gene>
<dbReference type="OrthoDB" id="9811934at2"/>
<dbReference type="PANTHER" id="PTHR42754:SF1">
    <property type="entry name" value="LIPOPROTEIN"/>
    <property type="match status" value="1"/>
</dbReference>
<sequence length="455" mass="49749">MYKKIAFIVSLTMILSCSKDDESIIPQSIDEEFIGEIDFIKTIGGSQQDDFLSVVATTDGGVAAFGFTQSNDGDIIGKPSTDSDYWLVKFDQDLNIQWQKVFGGSDDDRGQSIIQTDDGGFAVTGFSRSSDGDITGNFGFQDYWVVKLDASGGIQWEKSIGFSGNDRGYDIIQTQDGGYFATGFLDVTASEGEGNDDFDNLKRSSNSKGAKHGVGEYWGIKLNAGGEMEWRRYFGGTNNDRSYAVIQTQDGGYIQTGHSESDDFDIKEPIGSYDIWVVKTQANGVLEWEKSFGGSSIEIAFDIIETEDNNFMLVGDTRSSDGDVSNPRGNADIWIVKFDIEGNLIWEKTYGGPEFESGRSIIAIGDNDYFITSSSRSSTDQLETNYGSNDIWGIIIDGNGDLKWQKNIGGSGLDFGNDAAINSNKEIFVVGNTASNDTDFTTNKGDNDAFIIKLK</sequence>
<dbReference type="AlphaFoldDB" id="K4ICC6"/>
<dbReference type="HOGENOM" id="CLU_035227_0_0_10"/>
<organism evidence="1 2">
    <name type="scientific">Psychroflexus torquis (strain ATCC 700755 / CIP 106069 / ACAM 623)</name>
    <dbReference type="NCBI Taxonomy" id="313595"/>
    <lineage>
        <taxon>Bacteria</taxon>
        <taxon>Pseudomonadati</taxon>
        <taxon>Bacteroidota</taxon>
        <taxon>Flavobacteriia</taxon>
        <taxon>Flavobacteriales</taxon>
        <taxon>Flavobacteriaceae</taxon>
        <taxon>Psychroflexus</taxon>
    </lineage>
</organism>
<evidence type="ECO:0000313" key="1">
    <source>
        <dbReference type="EMBL" id="AFU68069.1"/>
    </source>
</evidence>
<dbReference type="STRING" id="313595.P700755_001100"/>
<protein>
    <submittedName>
        <fullName evidence="1">Protein with an N-terminal beta-propellor repeat domain</fullName>
    </submittedName>
</protein>
<dbReference type="PROSITE" id="PS51257">
    <property type="entry name" value="PROKAR_LIPOPROTEIN"/>
    <property type="match status" value="1"/>
</dbReference>
<dbReference type="RefSeq" id="WP_015023675.1">
    <property type="nucleotide sequence ID" value="NC_018721.1"/>
</dbReference>
<dbReference type="EMBL" id="CP003879">
    <property type="protein sequence ID" value="AFU68069.1"/>
    <property type="molecule type" value="Genomic_DNA"/>
</dbReference>
<dbReference type="KEGG" id="ptq:P700755_001100"/>
<evidence type="ECO:0000313" key="2">
    <source>
        <dbReference type="Proteomes" id="UP000008514"/>
    </source>
</evidence>
<dbReference type="eggNOG" id="COG1520">
    <property type="taxonomic scope" value="Bacteria"/>
</dbReference>
<reference evidence="1" key="1">
    <citation type="submission" date="2006-03" db="EMBL/GenBank/DDBJ databases">
        <authorList>
            <person name="Bowman J."/>
            <person name="Ferriera S."/>
            <person name="Johnson J."/>
            <person name="Kravitz S."/>
            <person name="Halpern A."/>
            <person name="Remington K."/>
            <person name="Beeson K."/>
            <person name="Tran B."/>
            <person name="Rogers Y.-H."/>
            <person name="Friedman R."/>
            <person name="Venter J.C."/>
        </authorList>
    </citation>
    <scope>NUCLEOTIDE SEQUENCE [LARGE SCALE GENOMIC DNA]</scope>
    <source>
        <strain evidence="1">ATCC 700755</strain>
    </source>
</reference>
<proteinExistence type="predicted"/>
<accession>K4ICC6</accession>
<dbReference type="PANTHER" id="PTHR42754">
    <property type="entry name" value="ENDOGLUCANASE"/>
    <property type="match status" value="1"/>
</dbReference>
<keyword evidence="2" id="KW-1185">Reference proteome</keyword>
<reference evidence="1" key="2">
    <citation type="submission" date="2012-09" db="EMBL/GenBank/DDBJ databases">
        <title>The complete sequence of Psychroflexus torquis an extreme psychrophile from sea-ice that is stimulated by light.</title>
        <authorList>
            <person name="Feng S."/>
            <person name="Powell S.M."/>
            <person name="Bowman J.P."/>
        </authorList>
    </citation>
    <scope>NUCLEOTIDE SEQUENCE [LARGE SCALE GENOMIC DNA]</scope>
    <source>
        <strain evidence="1">ATCC 700755</strain>
    </source>
</reference>
<name>K4ICC6_PSYTT</name>
<dbReference type="Proteomes" id="UP000008514">
    <property type="component" value="Chromosome"/>
</dbReference>